<proteinExistence type="inferred from homology"/>
<dbReference type="GO" id="GO:0016787">
    <property type="term" value="F:hydrolase activity"/>
    <property type="evidence" value="ECO:0007669"/>
    <property type="project" value="UniProtKB-KW"/>
</dbReference>
<dbReference type="InterPro" id="IPR051013">
    <property type="entry name" value="MBL_superfamily_lactonases"/>
</dbReference>
<evidence type="ECO:0000256" key="4">
    <source>
        <dbReference type="ARBA" id="ARBA00022833"/>
    </source>
</evidence>
<protein>
    <submittedName>
        <fullName evidence="7">Glyoxylase, beta-lactamase superfamily II</fullName>
    </submittedName>
</protein>
<dbReference type="Pfam" id="PF00753">
    <property type="entry name" value="Lactamase_B"/>
    <property type="match status" value="1"/>
</dbReference>
<dbReference type="AlphaFoldDB" id="A0A1C4UWG0"/>
<evidence type="ECO:0000256" key="5">
    <source>
        <dbReference type="SAM" id="SignalP"/>
    </source>
</evidence>
<organism evidence="7 8">
    <name type="scientific">Micromonospora echinospora</name>
    <name type="common">Micromonospora purpurea</name>
    <dbReference type="NCBI Taxonomy" id="1877"/>
    <lineage>
        <taxon>Bacteria</taxon>
        <taxon>Bacillati</taxon>
        <taxon>Actinomycetota</taxon>
        <taxon>Actinomycetes</taxon>
        <taxon>Micromonosporales</taxon>
        <taxon>Micromonosporaceae</taxon>
        <taxon>Micromonospora</taxon>
    </lineage>
</organism>
<dbReference type="OrthoDB" id="5177904at2"/>
<dbReference type="InterPro" id="IPR006311">
    <property type="entry name" value="TAT_signal"/>
</dbReference>
<evidence type="ECO:0000256" key="2">
    <source>
        <dbReference type="ARBA" id="ARBA00022723"/>
    </source>
</evidence>
<keyword evidence="3" id="KW-0378">Hydrolase</keyword>
<evidence type="ECO:0000256" key="1">
    <source>
        <dbReference type="ARBA" id="ARBA00007749"/>
    </source>
</evidence>
<gene>
    <name evidence="7" type="ORF">GA0070618_0700</name>
</gene>
<evidence type="ECO:0000259" key="6">
    <source>
        <dbReference type="SMART" id="SM00849"/>
    </source>
</evidence>
<keyword evidence="5" id="KW-0732">Signal</keyword>
<evidence type="ECO:0000313" key="7">
    <source>
        <dbReference type="EMBL" id="SCE75932.1"/>
    </source>
</evidence>
<reference evidence="8" key="1">
    <citation type="submission" date="2016-06" db="EMBL/GenBank/DDBJ databases">
        <authorList>
            <person name="Varghese N."/>
            <person name="Submissions Spin"/>
        </authorList>
    </citation>
    <scope>NUCLEOTIDE SEQUENCE [LARGE SCALE GENOMIC DNA]</scope>
    <source>
        <strain evidence="8">DSM 43816</strain>
    </source>
</reference>
<evidence type="ECO:0000313" key="8">
    <source>
        <dbReference type="Proteomes" id="UP000198253"/>
    </source>
</evidence>
<dbReference type="GO" id="GO:0046872">
    <property type="term" value="F:metal ion binding"/>
    <property type="evidence" value="ECO:0007669"/>
    <property type="project" value="UniProtKB-KW"/>
</dbReference>
<comment type="similarity">
    <text evidence="1">Belongs to the metallo-beta-lactamase superfamily.</text>
</comment>
<dbReference type="Proteomes" id="UP000198253">
    <property type="component" value="Chromosome I"/>
</dbReference>
<keyword evidence="4" id="KW-0862">Zinc</keyword>
<dbReference type="PROSITE" id="PS51318">
    <property type="entry name" value="TAT"/>
    <property type="match status" value="1"/>
</dbReference>
<name>A0A1C4UWG0_MICEC</name>
<feature type="chain" id="PRO_5008705236" evidence="5">
    <location>
        <begin position="34"/>
        <end position="314"/>
    </location>
</feature>
<sequence>MGTPAEIGRRTFLLAAAAVTVAGTAGTAVPASADPGRTTGQRAWDARPVGAYDVIPLLDAAGTFFLDRQAAFPAATPDDWDLARTVDPDAFGPGEAWQLAFRCYAVRGPRGRLTLVDTGVGPDGSPAGGWAPTPGRLPVELDRAGIDPADVDTVVLTHLHEDHFGWSVGLDGTPVFPNARYVVQRREVATLPDGDAARTYVVEPLRATGQLHEVDGASRLHAAPGRGGCVRVVPTPGHTPGHQSVVVDGGHDQVIVTGDVLVHAVQLADPDVGYRYEADPEVARETRRRLLDGARVRRAVLATAHLNRPWTVLG</sequence>
<dbReference type="InterPro" id="IPR036866">
    <property type="entry name" value="RibonucZ/Hydroxyglut_hydro"/>
</dbReference>
<feature type="signal peptide" evidence="5">
    <location>
        <begin position="1"/>
        <end position="33"/>
    </location>
</feature>
<dbReference type="InterPro" id="IPR001279">
    <property type="entry name" value="Metallo-B-lactamas"/>
</dbReference>
<dbReference type="RefSeq" id="WP_088980335.1">
    <property type="nucleotide sequence ID" value="NZ_LT607413.1"/>
</dbReference>
<dbReference type="SMART" id="SM00849">
    <property type="entry name" value="Lactamase_B"/>
    <property type="match status" value="1"/>
</dbReference>
<dbReference type="InParanoid" id="A0A1C4UWG0"/>
<dbReference type="EMBL" id="LT607413">
    <property type="protein sequence ID" value="SCE75932.1"/>
    <property type="molecule type" value="Genomic_DNA"/>
</dbReference>
<evidence type="ECO:0000256" key="3">
    <source>
        <dbReference type="ARBA" id="ARBA00022801"/>
    </source>
</evidence>
<keyword evidence="2" id="KW-0479">Metal-binding</keyword>
<dbReference type="Gene3D" id="3.60.15.10">
    <property type="entry name" value="Ribonuclease Z/Hydroxyacylglutathione hydrolase-like"/>
    <property type="match status" value="1"/>
</dbReference>
<dbReference type="SUPFAM" id="SSF56281">
    <property type="entry name" value="Metallo-hydrolase/oxidoreductase"/>
    <property type="match status" value="1"/>
</dbReference>
<accession>A0A1C4UWG0</accession>
<dbReference type="PANTHER" id="PTHR42978:SF6">
    <property type="entry name" value="QUORUM-QUENCHING LACTONASE YTNP-RELATED"/>
    <property type="match status" value="1"/>
</dbReference>
<keyword evidence="8" id="KW-1185">Reference proteome</keyword>
<feature type="domain" description="Metallo-beta-lactamase" evidence="6">
    <location>
        <begin position="100"/>
        <end position="305"/>
    </location>
</feature>
<dbReference type="PANTHER" id="PTHR42978">
    <property type="entry name" value="QUORUM-QUENCHING LACTONASE YTNP-RELATED-RELATED"/>
    <property type="match status" value="1"/>
</dbReference>